<sequence>MSIGVNNVFDLCNNIQGSKVNKAGDTMTGDLVATNHLYPSTIAPTAIASTSGAAAAFTFNGKTMYQVITSHAAIVNGAPFVYTITNSAITTSSLVRVSFTLNSAAGTPMVTSVVCTTGQIVITITNTTAVSTIAASSAILIVVSLV</sequence>
<reference evidence="1" key="1">
    <citation type="submission" date="2018-10" db="EMBL/GenBank/DDBJ databases">
        <title>Hidden diversity of soil giant viruses.</title>
        <authorList>
            <person name="Schulz F."/>
            <person name="Alteio L."/>
            <person name="Goudeau D."/>
            <person name="Ryan E.M."/>
            <person name="Malmstrom R.R."/>
            <person name="Blanchard J."/>
            <person name="Woyke T."/>
        </authorList>
    </citation>
    <scope>NUCLEOTIDE SEQUENCE</scope>
    <source>
        <strain evidence="1">FNV1</strain>
    </source>
</reference>
<gene>
    <name evidence="1" type="ORF">Faunusvirus9_12</name>
</gene>
<proteinExistence type="predicted"/>
<name>A0A3G4ZYE3_9VIRU</name>
<accession>A0A3G4ZYE3</accession>
<organism evidence="1">
    <name type="scientific">Faunusvirus sp</name>
    <dbReference type="NCBI Taxonomy" id="2487766"/>
    <lineage>
        <taxon>Viruses</taxon>
        <taxon>Varidnaviria</taxon>
        <taxon>Bamfordvirae</taxon>
        <taxon>Nucleocytoviricota</taxon>
        <taxon>Megaviricetes</taxon>
        <taxon>Imitervirales</taxon>
        <taxon>Mimiviridae</taxon>
    </lineage>
</organism>
<evidence type="ECO:0000313" key="1">
    <source>
        <dbReference type="EMBL" id="AYV79334.1"/>
    </source>
</evidence>
<dbReference type="EMBL" id="MK072140">
    <property type="protein sequence ID" value="AYV79334.1"/>
    <property type="molecule type" value="Genomic_DNA"/>
</dbReference>
<protein>
    <submittedName>
        <fullName evidence="1">Uncharacterized protein</fullName>
    </submittedName>
</protein>